<organism evidence="5 6">
    <name type="scientific">Thecamonas trahens ATCC 50062</name>
    <dbReference type="NCBI Taxonomy" id="461836"/>
    <lineage>
        <taxon>Eukaryota</taxon>
        <taxon>Apusozoa</taxon>
        <taxon>Apusomonadida</taxon>
        <taxon>Apusomonadidae</taxon>
        <taxon>Thecamonas</taxon>
    </lineage>
</organism>
<dbReference type="InterPro" id="IPR050964">
    <property type="entry name" value="Striated_Muscle_Regulatory"/>
</dbReference>
<dbReference type="RefSeq" id="XP_013759901.1">
    <property type="nucleotide sequence ID" value="XM_013904447.1"/>
</dbReference>
<gene>
    <name evidence="5" type="ORF">AMSG_03554</name>
</gene>
<dbReference type="EMBL" id="GL349445">
    <property type="protein sequence ID" value="KNC47125.1"/>
    <property type="molecule type" value="Genomic_DNA"/>
</dbReference>
<sequence>MPGHLWVLLLAAAVACATLASAASYRPPTPGTEAVRPTTFNVTFTLPPAVEDVVFISVNVSKFVAPGVFANFPSKLLAVAELGQPESPVWTVYESVDASADYVVVLVAVFADGSTSEPSEVSFYESPAPEAPDSPTGLASSAVAPDSAELSWDAPYDGGAAITDYNIVLTALDPPDAPSPALFSTTGATTTLVSSLSSYTQYEATVTATSSAGTSPPSPPLVFRTRPAAADPVVDAYVTATSHYTASLEVAIPRSYGTPVVALLFSAEPGAHHQWLNFTESLPQGDVVAATLIGLEPSTNYAIQIQALAEGAELSTPAPPPALTARTADPAAPDSVGCLVDLSVINATAVALTWTAPYDSGAAITSYEVSAVPTVATSAGKPTSTITVAVPGATNSEVVGSLLPATPYELYVVAINPQGTSPPPPCLNATTTLAGPPDPVACGSIVVTPVSDTQLDVAWVAPSDAGSTITNYTVVYTHLDSGGTPDGESMNVVVSASPAALAGLGRYTDVGVTVTATNSVGSSPPSCQVVATTLPGFPEPTVGVAAVDVTRSSARITWSPIDDNGMPLLNTTIYVFEMQAFSAAAPPIEPHLTQPGGGSQAHEALESLAAEVYIGSVAGNGMELALPASTLEHNTQYGVIVLGANAAGQASFVIPPFAFLSGPAEPEKPDRETFVATAVNPRTLSLLWDAPNDSGSPIVQYDVFLTRISDSFVISGSFNTTSGVVTGLEASTEYLVQVLAINAVGSSDLSHPLYWLSPEAVAPSAVDPTSFFSLSSTRSSIHIGWAEPFDGGSPVSDYVVLAYDTVTGAKVYDMAGDASLSRNITGLYVHRDYAFIVAAVNSVGIGAAPVYPPDSTGMAMTATGPPDPVTSIQLYAYPAATSLETSSLLLLEWQGPDDNGFDFTTVEVMVYAMPDESPVAGYPQQANVTASGGSEAPVELDGLMPDSEYGVRLVIYNKVGASPPSDLVVSRTGPGVPNPPDMVNATADGPRGIHISWSPPLYTGGAPIEFYTVHITGTGNHDDTFTIAGEVTTLDVSSLCMAGDYEVEVIAANAVANSAPSPAVAVSTPGEPPSVVATLLVTATTLDSVTLLWNTPPGVCSMPGVFSLFLSANMSDPSPPSTFVANISIPTTSTTVGDLEPAASYKFAIQVVTDYGVSPLSAATSVTTGSLPPDAPTIVVAMPEPAAYAVSGPYLPVTTSVVVNITLPLSDNGSPVVELGVVINGSEVVRVPTSSGPGDVVSVVVDELEPHQIVAVAAFASSVLGDSALSPTTVVTTLPGPPEAQPAPQAITSESTYTSVTAHWDGVATGSSRGLPIDHAVAVVAKSSTNFWAFPFPGRDYLVGFALGCLKPDGQGEYLYSSLSLAELSPVATTPPTVPDVASCATNVEVIAAPGNVSARAEVSFVQAAENGSPITVVEIELTPLSGSFGDTKLVAAVGIGAADTAVSVNDLDGATEYSLALRFGNAEGFAPFNNRSLCATVSSPPLAPRAPLAPLVSVVSSQVVAARAQALPSSQGSPITSVVLVATGTSGKALGTSVQVEVDAAQAVATTEHLGRLFGGEDYEVTAQARNAYGLSLSSPAEVVSLPPGEPWPIECTDGVVSDVTPSSFRAAWPPTAHNGGFPLGGYDVEIVAMATGTMVFSGTLTEPVYQLSGLDAGSQFNISVVPWNSAGSAAGCAMEAKTLALPPLPPTSVTTTVADLSAGRVLVTWAPAVERGAPVVEYLVHVEQGGVIAINETVSVMTNSEPALNITGLQRGVTYSLTVSAVSAAGISSPSNIWLFGVSPLAPQPLACPSVTQVGPKAVFVSWAAAVTNGAPVLVYRVEARVDAEATFIVRARVSTLNATLTDLVPGTVYSLRIVAESSVGPSSPSLCSSGAGLALPATAPEPTSDVDPPEIDGTTVVLRWSPARSNGEPVLEYLVQVSRNLQFDPSFNVSVTESRRRAPDARVELTTLAEETTYHARIAAINSLGMSPFSDVITFTTNKRSSTSSAQSPNSESGTTFLGLGSTLLFTVVLVIALLVILVLCCICCCKRSGDEQEGGASQSGMAAQSAAERGEARGVEDDDDDDDDDEDDEALRKAIRQAKKAKDSSRPPARAADDGFGDAVGDIELTGMDAGESAGPSGRRSAGGRGSRRHEPRAPAGFVENDDDDDDSAIEFSEDEARSDDGGALGPVSSGAAVAGAPTSGAFASFDAVFGAPAGAADPFSSHAFEAAFGNRAGDGDDSSVLDQSMARESMGNVSAMSPGSGDPWAAGVPVSNPASGATSPVFDAAFPAMSGGSGLEPPQRGDDDASSVFTVPLGAGSMVGGDDGSESMASSGDGGLFSKAFSSGPATRVEDESFNPFDGAADDETSALAGFGSPGLELTSIAPAVSPRWDSAHAEPVVVLPMVREQGTAVYTEGTLTQYSLGAEVAYGVPDASVEVASGASFAVVLGSTARHELLRVDGAELDELAQVGTGLPSGNARGIHRFGDGAWQVDVALAVPRSGGRPIFRLGTFSPDASFARVPLKAGLKYKLKQDSDGGAVLMAEVSVAVESFAPTQATLDLVISGARLTPERVASLKCKPPGNLTPLGEVTIALPLAEGQGFSGIEDLKLRATLKGSGASLLDLGGPHGVGALISAQPGVTVSDSEAFRALTFEASVDGRLL</sequence>
<dbReference type="GeneID" id="25563145"/>
<dbReference type="CDD" id="cd00063">
    <property type="entry name" value="FN3"/>
    <property type="match status" value="12"/>
</dbReference>
<evidence type="ECO:0000256" key="1">
    <source>
        <dbReference type="ARBA" id="ARBA00022737"/>
    </source>
</evidence>
<dbReference type="PROSITE" id="PS50853">
    <property type="entry name" value="FN3"/>
    <property type="match status" value="14"/>
</dbReference>
<dbReference type="OrthoDB" id="443915at2759"/>
<dbReference type="PANTHER" id="PTHR13817:SF73">
    <property type="entry name" value="FIBRONECTIN TYPE-III DOMAIN-CONTAINING PROTEIN"/>
    <property type="match status" value="1"/>
</dbReference>
<reference evidence="5 6" key="1">
    <citation type="submission" date="2010-05" db="EMBL/GenBank/DDBJ databases">
        <title>The Genome Sequence of Thecamonas trahens ATCC 50062.</title>
        <authorList>
            <consortium name="The Broad Institute Genome Sequencing Platform"/>
            <person name="Russ C."/>
            <person name="Cuomo C."/>
            <person name="Shea T."/>
            <person name="Young S.K."/>
            <person name="Zeng Q."/>
            <person name="Koehrsen M."/>
            <person name="Haas B."/>
            <person name="Borodovsky M."/>
            <person name="Guigo R."/>
            <person name="Alvarado L."/>
            <person name="Berlin A."/>
            <person name="Bochicchio J."/>
            <person name="Borenstein D."/>
            <person name="Chapman S."/>
            <person name="Chen Z."/>
            <person name="Freedman E."/>
            <person name="Gellesch M."/>
            <person name="Goldberg J."/>
            <person name="Griggs A."/>
            <person name="Gujja S."/>
            <person name="Heilman E."/>
            <person name="Heiman D."/>
            <person name="Hepburn T."/>
            <person name="Howarth C."/>
            <person name="Jen D."/>
            <person name="Larson L."/>
            <person name="Mehta T."/>
            <person name="Park D."/>
            <person name="Pearson M."/>
            <person name="Roberts A."/>
            <person name="Saif S."/>
            <person name="Shenoy N."/>
            <person name="Sisk P."/>
            <person name="Stolte C."/>
            <person name="Sykes S."/>
            <person name="Thomson T."/>
            <person name="Walk T."/>
            <person name="White J."/>
            <person name="Yandava C."/>
            <person name="Burger G."/>
            <person name="Gray M.W."/>
            <person name="Holland P.W.H."/>
            <person name="King N."/>
            <person name="Lang F.B.F."/>
            <person name="Roger A.J."/>
            <person name="Ruiz-Trillo I."/>
            <person name="Lander E."/>
            <person name="Nusbaum C."/>
        </authorList>
    </citation>
    <scope>NUCLEOTIDE SEQUENCE [LARGE SCALE GENOMIC DNA]</scope>
    <source>
        <strain evidence="5 6">ATCC 50062</strain>
    </source>
</reference>
<feature type="compositionally biased region" description="Acidic residues" evidence="2">
    <location>
        <begin position="2064"/>
        <end position="2077"/>
    </location>
</feature>
<feature type="region of interest" description="Disordered" evidence="2">
    <location>
        <begin position="117"/>
        <end position="142"/>
    </location>
</feature>
<feature type="chain" id="PRO_5005536889" description="Fibronectin type-III domain-containing protein" evidence="3">
    <location>
        <begin position="23"/>
        <end position="2649"/>
    </location>
</feature>
<dbReference type="Pfam" id="PF00041">
    <property type="entry name" value="fn3"/>
    <property type="match status" value="9"/>
</dbReference>
<feature type="domain" description="Fibronectin type-III" evidence="4">
    <location>
        <begin position="1788"/>
        <end position="1884"/>
    </location>
</feature>
<dbReference type="SUPFAM" id="SSF49265">
    <property type="entry name" value="Fibronectin type III"/>
    <property type="match status" value="10"/>
</dbReference>
<dbReference type="eggNOG" id="KOG0613">
    <property type="taxonomic scope" value="Eukaryota"/>
</dbReference>
<feature type="domain" description="Fibronectin type-III" evidence="4">
    <location>
        <begin position="979"/>
        <end position="1071"/>
    </location>
</feature>
<feature type="domain" description="Fibronectin type-III" evidence="4">
    <location>
        <begin position="131"/>
        <end position="228"/>
    </location>
</feature>
<evidence type="ECO:0000259" key="4">
    <source>
        <dbReference type="PROSITE" id="PS50853"/>
    </source>
</evidence>
<proteinExistence type="predicted"/>
<keyword evidence="6" id="KW-1185">Reference proteome</keyword>
<feature type="domain" description="Fibronectin type-III" evidence="4">
    <location>
        <begin position="767"/>
        <end position="866"/>
    </location>
</feature>
<dbReference type="InterPro" id="IPR036116">
    <property type="entry name" value="FN3_sf"/>
</dbReference>
<accession>A0A0L0D4G7</accession>
<feature type="domain" description="Fibronectin type-III" evidence="4">
    <location>
        <begin position="436"/>
        <end position="536"/>
    </location>
</feature>
<feature type="domain" description="Fibronectin type-III" evidence="4">
    <location>
        <begin position="332"/>
        <end position="434"/>
    </location>
</feature>
<feature type="region of interest" description="Disordered" evidence="2">
    <location>
        <begin position="2277"/>
        <end position="2296"/>
    </location>
</feature>
<feature type="domain" description="Fibronectin type-III" evidence="4">
    <location>
        <begin position="1072"/>
        <end position="1171"/>
    </location>
</feature>
<evidence type="ECO:0000313" key="6">
    <source>
        <dbReference type="Proteomes" id="UP000054408"/>
    </source>
</evidence>
<feature type="compositionally biased region" description="Acidic residues" evidence="2">
    <location>
        <begin position="2148"/>
        <end position="2162"/>
    </location>
</feature>
<dbReference type="Gene3D" id="2.60.40.10">
    <property type="entry name" value="Immunoglobulins"/>
    <property type="match status" value="13"/>
</dbReference>
<dbReference type="Proteomes" id="UP000054408">
    <property type="component" value="Unassembled WGS sequence"/>
</dbReference>
<dbReference type="InterPro" id="IPR013783">
    <property type="entry name" value="Ig-like_fold"/>
</dbReference>
<protein>
    <recommendedName>
        <fullName evidence="4">Fibronectin type-III domain-containing protein</fullName>
    </recommendedName>
</protein>
<evidence type="ECO:0000256" key="3">
    <source>
        <dbReference type="SAM" id="SignalP"/>
    </source>
</evidence>
<name>A0A0L0D4G7_THETB</name>
<feature type="compositionally biased region" description="Low complexity" evidence="2">
    <location>
        <begin position="2042"/>
        <end position="2055"/>
    </location>
</feature>
<feature type="domain" description="Fibronectin type-III" evidence="4">
    <location>
        <begin position="1889"/>
        <end position="1987"/>
    </location>
</feature>
<evidence type="ECO:0000313" key="5">
    <source>
        <dbReference type="EMBL" id="KNC47125.1"/>
    </source>
</evidence>
<feature type="domain" description="Fibronectin type-III" evidence="4">
    <location>
        <begin position="232"/>
        <end position="330"/>
    </location>
</feature>
<feature type="compositionally biased region" description="Low complexity" evidence="2">
    <location>
        <begin position="2118"/>
        <end position="2128"/>
    </location>
</feature>
<feature type="domain" description="Fibronectin type-III" evidence="4">
    <location>
        <begin position="1588"/>
        <end position="1690"/>
    </location>
</feature>
<dbReference type="SMART" id="SM00060">
    <property type="entry name" value="FN3"/>
    <property type="match status" value="15"/>
</dbReference>
<keyword evidence="3" id="KW-0732">Signal</keyword>
<feature type="region of interest" description="Disordered" evidence="2">
    <location>
        <begin position="2037"/>
        <end position="2182"/>
    </location>
</feature>
<feature type="region of interest" description="Disordered" evidence="2">
    <location>
        <begin position="2330"/>
        <end position="2350"/>
    </location>
</feature>
<dbReference type="PANTHER" id="PTHR13817">
    <property type="entry name" value="TITIN"/>
    <property type="match status" value="1"/>
</dbReference>
<dbReference type="InterPro" id="IPR003961">
    <property type="entry name" value="FN3_dom"/>
</dbReference>
<feature type="domain" description="Fibronectin type-III" evidence="4">
    <location>
        <begin position="1184"/>
        <end position="1280"/>
    </location>
</feature>
<feature type="signal peptide" evidence="3">
    <location>
        <begin position="1"/>
        <end position="22"/>
    </location>
</feature>
<feature type="domain" description="Fibronectin type-III" evidence="4">
    <location>
        <begin position="1691"/>
        <end position="1787"/>
    </location>
</feature>
<feature type="region of interest" description="Disordered" evidence="2">
    <location>
        <begin position="2239"/>
        <end position="2260"/>
    </location>
</feature>
<feature type="domain" description="Fibronectin type-III" evidence="4">
    <location>
        <begin position="868"/>
        <end position="975"/>
    </location>
</feature>
<feature type="domain" description="Fibronectin type-III" evidence="4">
    <location>
        <begin position="668"/>
        <end position="760"/>
    </location>
</feature>
<evidence type="ECO:0000256" key="2">
    <source>
        <dbReference type="SAM" id="MobiDB-lite"/>
    </source>
</evidence>
<keyword evidence="1" id="KW-0677">Repeat</keyword>
<dbReference type="STRING" id="461836.A0A0L0D4G7"/>